<dbReference type="Pfam" id="PF01551">
    <property type="entry name" value="Peptidase_M23"/>
    <property type="match status" value="1"/>
</dbReference>
<organism evidence="2 3">
    <name type="scientific">Streptacidiphilus fuscans</name>
    <dbReference type="NCBI Taxonomy" id="2789292"/>
    <lineage>
        <taxon>Bacteria</taxon>
        <taxon>Bacillati</taxon>
        <taxon>Actinomycetota</taxon>
        <taxon>Actinomycetes</taxon>
        <taxon>Kitasatosporales</taxon>
        <taxon>Streptomycetaceae</taxon>
        <taxon>Streptacidiphilus</taxon>
    </lineage>
</organism>
<dbReference type="Gene3D" id="2.70.70.10">
    <property type="entry name" value="Glucose Permease (Domain IIA)"/>
    <property type="match status" value="1"/>
</dbReference>
<dbReference type="PANTHER" id="PTHR21666:SF270">
    <property type="entry name" value="MUREIN HYDROLASE ACTIVATOR ENVC"/>
    <property type="match status" value="1"/>
</dbReference>
<dbReference type="GO" id="GO:0004222">
    <property type="term" value="F:metalloendopeptidase activity"/>
    <property type="evidence" value="ECO:0007669"/>
    <property type="project" value="TreeGrafter"/>
</dbReference>
<reference evidence="2" key="1">
    <citation type="submission" date="2020-11" db="EMBL/GenBank/DDBJ databases">
        <title>Isolation and identification of active actinomycetes.</title>
        <authorList>
            <person name="Yu B."/>
        </authorList>
    </citation>
    <scope>NUCLEOTIDE SEQUENCE</scope>
    <source>
        <strain evidence="2">NEAU-YB345</strain>
    </source>
</reference>
<dbReference type="AlphaFoldDB" id="A0A931FFJ3"/>
<dbReference type="RefSeq" id="WP_196193591.1">
    <property type="nucleotide sequence ID" value="NZ_JADPRT010000003.1"/>
</dbReference>
<comment type="caution">
    <text evidence="2">The sequence shown here is derived from an EMBL/GenBank/DDBJ whole genome shotgun (WGS) entry which is preliminary data.</text>
</comment>
<accession>A0A931FFJ3</accession>
<evidence type="ECO:0000313" key="3">
    <source>
        <dbReference type="Proteomes" id="UP000657385"/>
    </source>
</evidence>
<keyword evidence="3" id="KW-1185">Reference proteome</keyword>
<dbReference type="PANTHER" id="PTHR21666">
    <property type="entry name" value="PEPTIDASE-RELATED"/>
    <property type="match status" value="1"/>
</dbReference>
<evidence type="ECO:0000313" key="2">
    <source>
        <dbReference type="EMBL" id="MBF9068464.1"/>
    </source>
</evidence>
<dbReference type="Proteomes" id="UP000657385">
    <property type="component" value="Unassembled WGS sequence"/>
</dbReference>
<dbReference type="InterPro" id="IPR011055">
    <property type="entry name" value="Dup_hybrid_motif"/>
</dbReference>
<dbReference type="InterPro" id="IPR016047">
    <property type="entry name" value="M23ase_b-sheet_dom"/>
</dbReference>
<name>A0A931FFJ3_9ACTN</name>
<protein>
    <submittedName>
        <fullName evidence="2">M23 family metallopeptidase</fullName>
    </submittedName>
</protein>
<gene>
    <name evidence="2" type="ORF">I2501_10515</name>
</gene>
<feature type="domain" description="M23ase beta-sheet core" evidence="1">
    <location>
        <begin position="143"/>
        <end position="238"/>
    </location>
</feature>
<dbReference type="EMBL" id="JADPRT010000003">
    <property type="protein sequence ID" value="MBF9068464.1"/>
    <property type="molecule type" value="Genomic_DNA"/>
</dbReference>
<dbReference type="CDD" id="cd12797">
    <property type="entry name" value="M23_peptidase"/>
    <property type="match status" value="1"/>
</dbReference>
<proteinExistence type="predicted"/>
<dbReference type="SUPFAM" id="SSF51261">
    <property type="entry name" value="Duplicated hybrid motif"/>
    <property type="match status" value="1"/>
</dbReference>
<dbReference type="InterPro" id="IPR050570">
    <property type="entry name" value="Cell_wall_metabolism_enzyme"/>
</dbReference>
<evidence type="ECO:0000259" key="1">
    <source>
        <dbReference type="Pfam" id="PF01551"/>
    </source>
</evidence>
<sequence>MASYPVETVAEPTAMLPRQRGAALGLAAMAVGASSVIGLAGPALAADHSEHAGATGTMRLQDDEQVPATHGSDAGVALADRILAQAAPQRAAENTARREAASAATAKAQAVERARLAEPLVAPLTAVQSSAARGAVGSYWAHLHAGLDLAAPAGTAVRAMGTGVITEAGWAGSYGYRVVQTLPDGTEIWYCHLSAITVANGAAAAPGQPLGRVGATSSSTGPHLHLEIRPDGGDLVDPTAWLASRGVNL</sequence>